<name>A0A7L5DY97_9SPHI</name>
<dbReference type="EMBL" id="CP051682">
    <property type="protein sequence ID" value="QJD95009.1"/>
    <property type="molecule type" value="Genomic_DNA"/>
</dbReference>
<dbReference type="Gene3D" id="2.40.160.50">
    <property type="entry name" value="membrane protein fhac: a member of the omp85/tpsb transporter family"/>
    <property type="match status" value="1"/>
</dbReference>
<evidence type="ECO:0000313" key="1">
    <source>
        <dbReference type="EMBL" id="QJD95009.1"/>
    </source>
</evidence>
<protein>
    <recommendedName>
        <fullName evidence="3">Bacterial surface antigen (D15) domain-containing protein</fullName>
    </recommendedName>
</protein>
<dbReference type="KEGG" id="mrob:HH214_03490"/>
<keyword evidence="2" id="KW-1185">Reference proteome</keyword>
<evidence type="ECO:0008006" key="3">
    <source>
        <dbReference type="Google" id="ProtNLM"/>
    </source>
</evidence>
<evidence type="ECO:0000313" key="2">
    <source>
        <dbReference type="Proteomes" id="UP000503278"/>
    </source>
</evidence>
<gene>
    <name evidence="1" type="ORF">HH214_03490</name>
</gene>
<sequence>MIKLSILKAAVIPVLISGLLCINHHSTAQTLKKDTVLQPVTDSSKQVDAIDVLGRILHKKEATGNNQAAKRLNFSVVPSAGYSLSTGLAADAVANAAFYTGKRHLENLSSINAELVFDTRQQRIFVNRWEIWSPGNQYKFTSDIRWEKFPTDNYGLGTRTPSANEYDLVYNYVRAYGTFFKKLVTDYYLGIGYNLDYHYNITQDPTETSTRDDFKAYGQTTTSTSSGLVLNFLFDNRKNSINSLNGAYASVIYRQNSTLLNSNTNWRSLLIDIRKYFRPSPTSNNVLAFWSMVWLSSAQTPYLDLPATGQDTYNNSGRGYEQGRFRGRDMLYIEGEYRFGITPNGLFGGVVFANGQTFTNYPDNKFSGFAPATGAGLRVKINKHSNTNVAIDYGVGIKGSRGLFVNLGEVF</sequence>
<dbReference type="RefSeq" id="WP_169606026.1">
    <property type="nucleotide sequence ID" value="NZ_CP051682.1"/>
</dbReference>
<accession>A0A7L5DY97</accession>
<organism evidence="1 2">
    <name type="scientific">Mucilaginibacter robiniae</name>
    <dbReference type="NCBI Taxonomy" id="2728022"/>
    <lineage>
        <taxon>Bacteria</taxon>
        <taxon>Pseudomonadati</taxon>
        <taxon>Bacteroidota</taxon>
        <taxon>Sphingobacteriia</taxon>
        <taxon>Sphingobacteriales</taxon>
        <taxon>Sphingobacteriaceae</taxon>
        <taxon>Mucilaginibacter</taxon>
    </lineage>
</organism>
<dbReference type="Proteomes" id="UP000503278">
    <property type="component" value="Chromosome"/>
</dbReference>
<proteinExistence type="predicted"/>
<reference evidence="1 2" key="1">
    <citation type="submission" date="2020-04" db="EMBL/GenBank/DDBJ databases">
        <title>Genome sequencing of novel species.</title>
        <authorList>
            <person name="Heo J."/>
            <person name="Kim S.-J."/>
            <person name="Kim J.-S."/>
            <person name="Hong S.-B."/>
            <person name="Kwon S.-W."/>
        </authorList>
    </citation>
    <scope>NUCLEOTIDE SEQUENCE [LARGE SCALE GENOMIC DNA]</scope>
    <source>
        <strain evidence="1 2">F39-2</strain>
    </source>
</reference>
<dbReference type="AlphaFoldDB" id="A0A7L5DY97"/>